<dbReference type="Gene3D" id="3.50.50.60">
    <property type="entry name" value="FAD/NAD(P)-binding domain"/>
    <property type="match status" value="1"/>
</dbReference>
<feature type="signal peptide" evidence="2">
    <location>
        <begin position="1"/>
        <end position="22"/>
    </location>
</feature>
<name>A0A7J7MVH8_9MAGN</name>
<gene>
    <name evidence="3" type="ORF">GIB67_012310</name>
</gene>
<reference evidence="3 4" key="1">
    <citation type="journal article" date="2020" name="IScience">
        <title>Genome Sequencing of the Endangered Kingdonia uniflora (Circaeasteraceae, Ranunculales) Reveals Potential Mechanisms of Evolutionary Specialization.</title>
        <authorList>
            <person name="Sun Y."/>
            <person name="Deng T."/>
            <person name="Zhang A."/>
            <person name="Moore M.J."/>
            <person name="Landis J.B."/>
            <person name="Lin N."/>
            <person name="Zhang H."/>
            <person name="Zhang X."/>
            <person name="Huang J."/>
            <person name="Zhang X."/>
            <person name="Sun H."/>
            <person name="Wang H."/>
        </authorList>
    </citation>
    <scope>NUCLEOTIDE SEQUENCE [LARGE SCALE GENOMIC DNA]</scope>
    <source>
        <strain evidence="3">TB1705</strain>
        <tissue evidence="3">Leaf</tissue>
    </source>
</reference>
<dbReference type="PRINTS" id="PR00891">
    <property type="entry name" value="RABGDIREP"/>
</dbReference>
<dbReference type="EMBL" id="JACGCM010001215">
    <property type="protein sequence ID" value="KAF6158893.1"/>
    <property type="molecule type" value="Genomic_DNA"/>
</dbReference>
<keyword evidence="2" id="KW-0732">Signal</keyword>
<dbReference type="AlphaFoldDB" id="A0A7J7MVH8"/>
<dbReference type="InterPro" id="IPR036188">
    <property type="entry name" value="FAD/NAD-bd_sf"/>
</dbReference>
<accession>A0A7J7MVH8</accession>
<proteinExistence type="inferred from homology"/>
<comment type="similarity">
    <text evidence="1">Belongs to the Rab GDI family.</text>
</comment>
<evidence type="ECO:0000313" key="3">
    <source>
        <dbReference type="EMBL" id="KAF6158893.1"/>
    </source>
</evidence>
<dbReference type="PANTHER" id="PTHR11787:SF10">
    <property type="entry name" value="GUANOSINE NUCLEOTIDE DIPHOSPHATE DISSOCIATION INHIBITOR"/>
    <property type="match status" value="1"/>
</dbReference>
<dbReference type="GO" id="GO:0007264">
    <property type="term" value="P:small GTPase-mediated signal transduction"/>
    <property type="evidence" value="ECO:0007669"/>
    <property type="project" value="InterPro"/>
</dbReference>
<evidence type="ECO:0000313" key="4">
    <source>
        <dbReference type="Proteomes" id="UP000541444"/>
    </source>
</evidence>
<protein>
    <submittedName>
        <fullName evidence="3">Uncharacterized protein</fullName>
    </submittedName>
</protein>
<evidence type="ECO:0000256" key="2">
    <source>
        <dbReference type="SAM" id="SignalP"/>
    </source>
</evidence>
<evidence type="ECO:0000256" key="1">
    <source>
        <dbReference type="ARBA" id="ARBA00005593"/>
    </source>
</evidence>
<dbReference type="GO" id="GO:0005093">
    <property type="term" value="F:Rab GDP-dissociation inhibitor activity"/>
    <property type="evidence" value="ECO:0007669"/>
    <property type="project" value="TreeGrafter"/>
</dbReference>
<organism evidence="3 4">
    <name type="scientific">Kingdonia uniflora</name>
    <dbReference type="NCBI Taxonomy" id="39325"/>
    <lineage>
        <taxon>Eukaryota</taxon>
        <taxon>Viridiplantae</taxon>
        <taxon>Streptophyta</taxon>
        <taxon>Embryophyta</taxon>
        <taxon>Tracheophyta</taxon>
        <taxon>Spermatophyta</taxon>
        <taxon>Magnoliopsida</taxon>
        <taxon>Ranunculales</taxon>
        <taxon>Circaeasteraceae</taxon>
        <taxon>Kingdonia</taxon>
    </lineage>
</organism>
<comment type="caution">
    <text evidence="3">The sequence shown here is derived from an EMBL/GenBank/DDBJ whole genome shotgun (WGS) entry which is preliminary data.</text>
</comment>
<feature type="chain" id="PRO_5029651995" evidence="2">
    <location>
        <begin position="23"/>
        <end position="113"/>
    </location>
</feature>
<dbReference type="OrthoDB" id="1740452at2759"/>
<dbReference type="Proteomes" id="UP000541444">
    <property type="component" value="Unassembled WGS sequence"/>
</dbReference>
<dbReference type="InterPro" id="IPR018203">
    <property type="entry name" value="GDP_dissociation_inhibitor"/>
</dbReference>
<keyword evidence="4" id="KW-1185">Reference proteome</keyword>
<dbReference type="GO" id="GO:0005737">
    <property type="term" value="C:cytoplasm"/>
    <property type="evidence" value="ECO:0007669"/>
    <property type="project" value="TreeGrafter"/>
</dbReference>
<sequence length="113" mass="12380">MKLDLHLLLASFGLLVEYDASGKVTGVISEGETIKCKGSYLMDEEYDVIVLGIGLKERFLNGHLSVNGLKVLHLDSNDYCGDESTSLISHRGDDKVLKVLGFSKEYNVDAITT</sequence>
<dbReference type="PANTHER" id="PTHR11787">
    <property type="entry name" value="RAB GDP-DISSOCIATION INHIBITOR"/>
    <property type="match status" value="1"/>
</dbReference>
<dbReference type="Pfam" id="PF00996">
    <property type="entry name" value="GDI"/>
    <property type="match status" value="1"/>
</dbReference>
<dbReference type="GO" id="GO:0016192">
    <property type="term" value="P:vesicle-mediated transport"/>
    <property type="evidence" value="ECO:0007669"/>
    <property type="project" value="TreeGrafter"/>
</dbReference>
<dbReference type="SUPFAM" id="SSF51905">
    <property type="entry name" value="FAD/NAD(P)-binding domain"/>
    <property type="match status" value="1"/>
</dbReference>